<dbReference type="EMBL" id="GGEC01086503">
    <property type="protein sequence ID" value="MBX66987.1"/>
    <property type="molecule type" value="Transcribed_RNA"/>
</dbReference>
<protein>
    <submittedName>
        <fullName evidence="1">Uncharacterized protein</fullName>
    </submittedName>
</protein>
<name>A0A2P2QJB7_RHIMU</name>
<accession>A0A2P2QJB7</accession>
<organism evidence="1">
    <name type="scientific">Rhizophora mucronata</name>
    <name type="common">Asiatic mangrove</name>
    <dbReference type="NCBI Taxonomy" id="61149"/>
    <lineage>
        <taxon>Eukaryota</taxon>
        <taxon>Viridiplantae</taxon>
        <taxon>Streptophyta</taxon>
        <taxon>Embryophyta</taxon>
        <taxon>Tracheophyta</taxon>
        <taxon>Spermatophyta</taxon>
        <taxon>Magnoliopsida</taxon>
        <taxon>eudicotyledons</taxon>
        <taxon>Gunneridae</taxon>
        <taxon>Pentapetalae</taxon>
        <taxon>rosids</taxon>
        <taxon>fabids</taxon>
        <taxon>Malpighiales</taxon>
        <taxon>Rhizophoraceae</taxon>
        <taxon>Rhizophora</taxon>
    </lineage>
</organism>
<dbReference type="AlphaFoldDB" id="A0A2P2QJB7"/>
<sequence length="23" mass="2669">MFTFLVGGSLSQIIRYQNPLKQQ</sequence>
<reference evidence="1" key="1">
    <citation type="submission" date="2018-02" db="EMBL/GenBank/DDBJ databases">
        <title>Rhizophora mucronata_Transcriptome.</title>
        <authorList>
            <person name="Meera S.P."/>
            <person name="Sreeshan A."/>
            <person name="Augustine A."/>
        </authorList>
    </citation>
    <scope>NUCLEOTIDE SEQUENCE</scope>
    <source>
        <tissue evidence="1">Leaf</tissue>
    </source>
</reference>
<proteinExistence type="predicted"/>
<evidence type="ECO:0000313" key="1">
    <source>
        <dbReference type="EMBL" id="MBX66987.1"/>
    </source>
</evidence>